<accession>A0A8H5MN12</accession>
<evidence type="ECO:0000313" key="3">
    <source>
        <dbReference type="Proteomes" id="UP000574317"/>
    </source>
</evidence>
<dbReference type="Gene3D" id="3.40.50.150">
    <property type="entry name" value="Vaccinia Virus protein VP39"/>
    <property type="match status" value="1"/>
</dbReference>
<evidence type="ECO:0000259" key="1">
    <source>
        <dbReference type="Pfam" id="PF13649"/>
    </source>
</evidence>
<organism evidence="2 3">
    <name type="scientific">Fusarium napiforme</name>
    <dbReference type="NCBI Taxonomy" id="42672"/>
    <lineage>
        <taxon>Eukaryota</taxon>
        <taxon>Fungi</taxon>
        <taxon>Dikarya</taxon>
        <taxon>Ascomycota</taxon>
        <taxon>Pezizomycotina</taxon>
        <taxon>Sordariomycetes</taxon>
        <taxon>Hypocreomycetidae</taxon>
        <taxon>Hypocreales</taxon>
        <taxon>Nectriaceae</taxon>
        <taxon>Fusarium</taxon>
        <taxon>Fusarium fujikuroi species complex</taxon>
    </lineage>
</organism>
<name>A0A8H5MN12_9HYPO</name>
<dbReference type="InterPro" id="IPR050723">
    <property type="entry name" value="CFA/CMAS"/>
</dbReference>
<feature type="domain" description="Methyltransferase" evidence="1">
    <location>
        <begin position="68"/>
        <end position="165"/>
    </location>
</feature>
<dbReference type="PANTHER" id="PTHR43667:SF2">
    <property type="entry name" value="FATTY ACID C-METHYL TRANSFERASE"/>
    <property type="match status" value="1"/>
</dbReference>
<reference evidence="2 3" key="1">
    <citation type="submission" date="2020-05" db="EMBL/GenBank/DDBJ databases">
        <title>Identification and distribution of gene clusters putatively required for synthesis of sphingolipid metabolism inhibitors in phylogenetically diverse species of the filamentous fungus Fusarium.</title>
        <authorList>
            <person name="Kim H.-S."/>
            <person name="Busman M."/>
            <person name="Brown D.W."/>
            <person name="Divon H."/>
            <person name="Uhlig S."/>
            <person name="Proctor R.H."/>
        </authorList>
    </citation>
    <scope>NUCLEOTIDE SEQUENCE [LARGE SCALE GENOMIC DNA]</scope>
    <source>
        <strain evidence="2 3">NRRL 25196</strain>
    </source>
</reference>
<protein>
    <submittedName>
        <fullName evidence="2">Sterol 24-C-methyltransferase</fullName>
    </submittedName>
</protein>
<dbReference type="CDD" id="cd02440">
    <property type="entry name" value="AdoMet_MTases"/>
    <property type="match status" value="1"/>
</dbReference>
<gene>
    <name evidence="2" type="ORF">FNAPI_12316</name>
</gene>
<dbReference type="GO" id="GO:0032259">
    <property type="term" value="P:methylation"/>
    <property type="evidence" value="ECO:0007669"/>
    <property type="project" value="UniProtKB-KW"/>
</dbReference>
<comment type="caution">
    <text evidence="2">The sequence shown here is derived from an EMBL/GenBank/DDBJ whole genome shotgun (WGS) entry which is preliminary data.</text>
</comment>
<dbReference type="EMBL" id="JAAOAO010000627">
    <property type="protein sequence ID" value="KAF5534578.1"/>
    <property type="molecule type" value="Genomic_DNA"/>
</dbReference>
<keyword evidence="3" id="KW-1185">Reference proteome</keyword>
<dbReference type="GO" id="GO:0008168">
    <property type="term" value="F:methyltransferase activity"/>
    <property type="evidence" value="ECO:0007669"/>
    <property type="project" value="UniProtKB-KW"/>
</dbReference>
<dbReference type="PANTHER" id="PTHR43667">
    <property type="entry name" value="CYCLOPROPANE-FATTY-ACYL-PHOSPHOLIPID SYNTHASE"/>
    <property type="match status" value="1"/>
</dbReference>
<dbReference type="SUPFAM" id="SSF53335">
    <property type="entry name" value="S-adenosyl-L-methionine-dependent methyltransferases"/>
    <property type="match status" value="1"/>
</dbReference>
<sequence>MKPNIPPREAMEPPVDMKDRLRASYNWIAPAYNTWTARHHQLRLTYLDKLLDSCPELGSTGDTAKKQVLELGCGSGSPFTSTLLARAPLVHVHANDLSDIQLDLARQNLAAYEDRVEFHAGDMMKLDFEPGSLTAVVALYSIIHLPQEEQREMIQRIGRWLAPGGIFLSTFGTDQASAIIHERWLNEKGWMFWSGLGKEGVMKALTEEAGLEVQHAVLEEDADDRFIWIISRKDSA</sequence>
<proteinExistence type="predicted"/>
<dbReference type="InterPro" id="IPR029063">
    <property type="entry name" value="SAM-dependent_MTases_sf"/>
</dbReference>
<dbReference type="InterPro" id="IPR041698">
    <property type="entry name" value="Methyltransf_25"/>
</dbReference>
<keyword evidence="2" id="KW-0489">Methyltransferase</keyword>
<dbReference type="AlphaFoldDB" id="A0A8H5MN12"/>
<dbReference type="Proteomes" id="UP000574317">
    <property type="component" value="Unassembled WGS sequence"/>
</dbReference>
<dbReference type="Pfam" id="PF13649">
    <property type="entry name" value="Methyltransf_25"/>
    <property type="match status" value="1"/>
</dbReference>
<keyword evidence="2" id="KW-0808">Transferase</keyword>
<evidence type="ECO:0000313" key="2">
    <source>
        <dbReference type="EMBL" id="KAF5534578.1"/>
    </source>
</evidence>